<organism evidence="2 3">
    <name type="scientific">Acaulospora morrowiae</name>
    <dbReference type="NCBI Taxonomy" id="94023"/>
    <lineage>
        <taxon>Eukaryota</taxon>
        <taxon>Fungi</taxon>
        <taxon>Fungi incertae sedis</taxon>
        <taxon>Mucoromycota</taxon>
        <taxon>Glomeromycotina</taxon>
        <taxon>Glomeromycetes</taxon>
        <taxon>Diversisporales</taxon>
        <taxon>Acaulosporaceae</taxon>
        <taxon>Acaulospora</taxon>
    </lineage>
</organism>
<dbReference type="SMART" id="SM00220">
    <property type="entry name" value="S_TKc"/>
    <property type="match status" value="1"/>
</dbReference>
<gene>
    <name evidence="2" type="ORF">AMORRO_LOCUS1838</name>
</gene>
<keyword evidence="3" id="KW-1185">Reference proteome</keyword>
<dbReference type="Gene3D" id="1.10.510.10">
    <property type="entry name" value="Transferase(Phosphotransferase) domain 1"/>
    <property type="match status" value="1"/>
</dbReference>
<dbReference type="Proteomes" id="UP000789342">
    <property type="component" value="Unassembled WGS sequence"/>
</dbReference>
<accession>A0A9N8Z1S5</accession>
<dbReference type="InterPro" id="IPR011009">
    <property type="entry name" value="Kinase-like_dom_sf"/>
</dbReference>
<dbReference type="Gene3D" id="3.30.200.20">
    <property type="entry name" value="Phosphorylase Kinase, domain 1"/>
    <property type="match status" value="1"/>
</dbReference>
<dbReference type="Pfam" id="PF00069">
    <property type="entry name" value="Pkinase"/>
    <property type="match status" value="1"/>
</dbReference>
<comment type="caution">
    <text evidence="2">The sequence shown here is derived from an EMBL/GenBank/DDBJ whole genome shotgun (WGS) entry which is preliminary data.</text>
</comment>
<proteinExistence type="predicted"/>
<name>A0A9N8Z1S5_9GLOM</name>
<dbReference type="EMBL" id="CAJVPV010000712">
    <property type="protein sequence ID" value="CAG8470618.1"/>
    <property type="molecule type" value="Genomic_DNA"/>
</dbReference>
<dbReference type="AlphaFoldDB" id="A0A9N8Z1S5"/>
<evidence type="ECO:0000313" key="2">
    <source>
        <dbReference type="EMBL" id="CAG8470618.1"/>
    </source>
</evidence>
<sequence length="556" mass="64045">MSDPTPHSIIQEIKRLGFNSYEKISLFGYFNGNEKNQADALSFIDNCDTDEKKQVVEVLEEKFDLIRHKVGVLREEVGGISHEVKRIRLHSEVMWYSAPDTITETEKGIHVRSYGTLINFPFKLTATTRRIDHGKFRNPPNAEVPENLLQEYFINECRALQSLKDSVLMVEDSHSIPLLATRKPDFAFISKGSPLDALNVIAVGEIRKRFSNGFRNADIGHAVSFGEKVLQLQPRRAYVYVVLTDCRLICIYKVTRKKNVNTGDNVRFSYEYTLPERLIYETRDTSSTGWQYLVTIMECSRDQLGWVDPSLKFGSDIVNLVRSINTGRTSVVYEGKINDKDSVAVKLIKEKNYLSCFLKEKEVLNELSSLNSPHLQKLFLSDEGALVTTPLGTIVNNLKKKDIKNIINTLKTVHSVFNRVHMDLRRYNLLRDDNENIVIIDWGYSVKINETGKFAGALEVMPDDILTLLINEKQITYLSRIDLICLVRTFYLMLHKPANAEMERMFFDGTLDIKSRAQNLLIFWSYHGNSKLWEKIYQQANELNYDNLIEELEVLF</sequence>
<dbReference type="GO" id="GO:0005524">
    <property type="term" value="F:ATP binding"/>
    <property type="evidence" value="ECO:0007669"/>
    <property type="project" value="InterPro"/>
</dbReference>
<feature type="domain" description="Protein kinase" evidence="1">
    <location>
        <begin position="318"/>
        <end position="556"/>
    </location>
</feature>
<dbReference type="PROSITE" id="PS50011">
    <property type="entry name" value="PROTEIN_KINASE_DOM"/>
    <property type="match status" value="1"/>
</dbReference>
<evidence type="ECO:0000313" key="3">
    <source>
        <dbReference type="Proteomes" id="UP000789342"/>
    </source>
</evidence>
<reference evidence="2" key="1">
    <citation type="submission" date="2021-06" db="EMBL/GenBank/DDBJ databases">
        <authorList>
            <person name="Kallberg Y."/>
            <person name="Tangrot J."/>
            <person name="Rosling A."/>
        </authorList>
    </citation>
    <scope>NUCLEOTIDE SEQUENCE</scope>
    <source>
        <strain evidence="2">CL551</strain>
    </source>
</reference>
<dbReference type="Pfam" id="PF20713">
    <property type="entry name" value="DUF6826"/>
    <property type="match status" value="1"/>
</dbReference>
<protein>
    <submittedName>
        <fullName evidence="2">12582_t:CDS:1</fullName>
    </submittedName>
</protein>
<evidence type="ECO:0000259" key="1">
    <source>
        <dbReference type="PROSITE" id="PS50011"/>
    </source>
</evidence>
<dbReference type="InterPro" id="IPR000719">
    <property type="entry name" value="Prot_kinase_dom"/>
</dbReference>
<dbReference type="InterPro" id="IPR049229">
    <property type="entry name" value="DUF6826"/>
</dbReference>
<dbReference type="GO" id="GO:0004672">
    <property type="term" value="F:protein kinase activity"/>
    <property type="evidence" value="ECO:0007669"/>
    <property type="project" value="InterPro"/>
</dbReference>
<dbReference type="SUPFAM" id="SSF56112">
    <property type="entry name" value="Protein kinase-like (PK-like)"/>
    <property type="match status" value="1"/>
</dbReference>
<dbReference type="OrthoDB" id="2320506at2759"/>